<evidence type="ECO:0000256" key="3">
    <source>
        <dbReference type="ARBA" id="ARBA00022729"/>
    </source>
</evidence>
<dbReference type="OrthoDB" id="9763054at2"/>
<evidence type="ECO:0000313" key="6">
    <source>
        <dbReference type="Proteomes" id="UP000267017"/>
    </source>
</evidence>
<organism evidence="5 6">
    <name type="scientific">Paenibacillus oralis</name>
    <dbReference type="NCBI Taxonomy" id="2490856"/>
    <lineage>
        <taxon>Bacteria</taxon>
        <taxon>Bacillati</taxon>
        <taxon>Bacillota</taxon>
        <taxon>Bacilli</taxon>
        <taxon>Bacillales</taxon>
        <taxon>Paenibacillaceae</taxon>
        <taxon>Paenibacillus</taxon>
    </lineage>
</organism>
<dbReference type="Proteomes" id="UP000267017">
    <property type="component" value="Unassembled WGS sequence"/>
</dbReference>
<dbReference type="PANTHER" id="PTHR43649:SF34">
    <property type="entry name" value="ABC TRANSPORTER PERIPLASMIC-BINDING PROTEIN YCJN-RELATED"/>
    <property type="match status" value="1"/>
</dbReference>
<evidence type="ECO:0000256" key="1">
    <source>
        <dbReference type="ARBA" id="ARBA00008520"/>
    </source>
</evidence>
<dbReference type="InterPro" id="IPR006061">
    <property type="entry name" value="SBP_1_CS"/>
</dbReference>
<dbReference type="RefSeq" id="WP_128634549.1">
    <property type="nucleotide sequence ID" value="NZ_RRCN01000001.1"/>
</dbReference>
<dbReference type="PROSITE" id="PS01037">
    <property type="entry name" value="SBP_BACTERIAL_1"/>
    <property type="match status" value="1"/>
</dbReference>
<dbReference type="SUPFAM" id="SSF53850">
    <property type="entry name" value="Periplasmic binding protein-like II"/>
    <property type="match status" value="1"/>
</dbReference>
<comment type="caution">
    <text evidence="5">The sequence shown here is derived from an EMBL/GenBank/DDBJ whole genome shotgun (WGS) entry which is preliminary data.</text>
</comment>
<dbReference type="PANTHER" id="PTHR43649">
    <property type="entry name" value="ARABINOSE-BINDING PROTEIN-RELATED"/>
    <property type="match status" value="1"/>
</dbReference>
<keyword evidence="3 4" id="KW-0732">Signal</keyword>
<dbReference type="Pfam" id="PF13416">
    <property type="entry name" value="SBP_bac_8"/>
    <property type="match status" value="1"/>
</dbReference>
<keyword evidence="6" id="KW-1185">Reference proteome</keyword>
<feature type="chain" id="PRO_5038829744" evidence="4">
    <location>
        <begin position="23"/>
        <end position="437"/>
    </location>
</feature>
<dbReference type="PROSITE" id="PS51257">
    <property type="entry name" value="PROKAR_LIPOPROTEIN"/>
    <property type="match status" value="1"/>
</dbReference>
<evidence type="ECO:0000313" key="5">
    <source>
        <dbReference type="EMBL" id="RRJ66763.1"/>
    </source>
</evidence>
<evidence type="ECO:0000256" key="2">
    <source>
        <dbReference type="ARBA" id="ARBA00022448"/>
    </source>
</evidence>
<dbReference type="InterPro" id="IPR050490">
    <property type="entry name" value="Bact_solute-bd_prot1"/>
</dbReference>
<dbReference type="Gene3D" id="3.40.190.10">
    <property type="entry name" value="Periplasmic binding protein-like II"/>
    <property type="match status" value="2"/>
</dbReference>
<dbReference type="EMBL" id="RRCN01000001">
    <property type="protein sequence ID" value="RRJ66763.1"/>
    <property type="molecule type" value="Genomic_DNA"/>
</dbReference>
<comment type="similarity">
    <text evidence="1">Belongs to the bacterial solute-binding protein 1 family.</text>
</comment>
<evidence type="ECO:0000256" key="4">
    <source>
        <dbReference type="SAM" id="SignalP"/>
    </source>
</evidence>
<feature type="signal peptide" evidence="4">
    <location>
        <begin position="1"/>
        <end position="22"/>
    </location>
</feature>
<protein>
    <submittedName>
        <fullName evidence="5">Carbohydrate ABC transporter substrate-binding protein</fullName>
    </submittedName>
</protein>
<dbReference type="InterPro" id="IPR006059">
    <property type="entry name" value="SBP"/>
</dbReference>
<accession>A0A3P3UE93</accession>
<sequence>MKKWMSLSIALALIMTVLSACGGGGKSSNAGATENGASGKTVDITVLVGKEEIAKPFESMVSDYNKSQDKVKVSIIPLSGANGYERMTTLYASNNAPTVMSIGQELELMQDKLLDLSDQEWVKNASPGTLDYATYDDKVLGMPMSVEAFGFIYNKAVLDKVTGGSFDPSSVKTINDLKALFEKIEAAGITPITVTPLDWSLGAHFSNILFTDQSSDREARHKFLADMKSGNVDLANNAVFNGWMDTFDLMKQYNKAKDAPLSAQYDEAPLQLADGEAALWFMGNWAYPQLKEADPDGEYGFLPVPVSNNADDYGNSQISASVSLYWSIDKEQSTPEEQAAAKDFLNWMVSSEEGQDYYVNQFSAIPAFNNFKIIPEDSLSQSLLFYMDKQQTLEWMNLYFPPDGYPTMGATLQKYLTGNIDRAGVAKEFEEYWKKTK</sequence>
<name>A0A3P3UE93_9BACL</name>
<proteinExistence type="inferred from homology"/>
<dbReference type="AlphaFoldDB" id="A0A3P3UE93"/>
<dbReference type="GO" id="GO:0055085">
    <property type="term" value="P:transmembrane transport"/>
    <property type="evidence" value="ECO:0007669"/>
    <property type="project" value="InterPro"/>
</dbReference>
<reference evidence="5 6" key="1">
    <citation type="submission" date="2018-11" db="EMBL/GenBank/DDBJ databases">
        <title>Genome sequencing of Paenibacillus sp. KCOM 3021 (= ChDC PVNT-B20).</title>
        <authorList>
            <person name="Kook J.-K."/>
            <person name="Park S.-N."/>
            <person name="Lim Y.K."/>
        </authorList>
    </citation>
    <scope>NUCLEOTIDE SEQUENCE [LARGE SCALE GENOMIC DNA]</scope>
    <source>
        <strain evidence="5 6">KCOM 3021</strain>
    </source>
</reference>
<gene>
    <name evidence="5" type="ORF">EHV15_30410</name>
</gene>
<keyword evidence="2" id="KW-0813">Transport</keyword>